<dbReference type="Gene3D" id="1.10.10.10">
    <property type="entry name" value="Winged helix-like DNA-binding domain superfamily/Winged helix DNA-binding domain"/>
    <property type="match status" value="2"/>
</dbReference>
<dbReference type="PANTHER" id="PTHR46889">
    <property type="entry name" value="TRANSPOSASE INSF FOR INSERTION SEQUENCE IS3B-RELATED"/>
    <property type="match status" value="1"/>
</dbReference>
<keyword evidence="1" id="KW-0175">Coiled coil</keyword>
<evidence type="ECO:0000313" key="4">
    <source>
        <dbReference type="Proteomes" id="UP000460561"/>
    </source>
</evidence>
<dbReference type="GO" id="GO:0043565">
    <property type="term" value="F:sequence-specific DNA binding"/>
    <property type="evidence" value="ECO:0007669"/>
    <property type="project" value="InterPro"/>
</dbReference>
<dbReference type="Pfam" id="PF13565">
    <property type="entry name" value="HTH_32"/>
    <property type="match status" value="1"/>
</dbReference>
<dbReference type="Pfam" id="PF01527">
    <property type="entry name" value="HTH_Tnp_1"/>
    <property type="match status" value="1"/>
</dbReference>
<dbReference type="NCBIfam" id="NF033516">
    <property type="entry name" value="transpos_IS3"/>
    <property type="match status" value="1"/>
</dbReference>
<dbReference type="Pfam" id="PF00665">
    <property type="entry name" value="rve"/>
    <property type="match status" value="1"/>
</dbReference>
<dbReference type="InterPro" id="IPR012337">
    <property type="entry name" value="RNaseH-like_sf"/>
</dbReference>
<dbReference type="InterPro" id="IPR036388">
    <property type="entry name" value="WH-like_DNA-bd_sf"/>
</dbReference>
<keyword evidence="4" id="KW-1185">Reference proteome</keyword>
<dbReference type="GO" id="GO:0006313">
    <property type="term" value="P:DNA transposition"/>
    <property type="evidence" value="ECO:0007669"/>
    <property type="project" value="InterPro"/>
</dbReference>
<reference evidence="3 4" key="1">
    <citation type="submission" date="2019-12" db="EMBL/GenBank/DDBJ databases">
        <title>Genomic-based taxomic classification of the family Erythrobacteraceae.</title>
        <authorList>
            <person name="Xu L."/>
        </authorList>
    </citation>
    <scope>NUCLEOTIDE SEQUENCE [LARGE SCALE GENOMIC DNA]</scope>
    <source>
        <strain evidence="3 4">DSM 18604</strain>
    </source>
</reference>
<dbReference type="RefSeq" id="WP_160737682.1">
    <property type="nucleotide sequence ID" value="NZ_WTYQ01000001.1"/>
</dbReference>
<dbReference type="EMBL" id="WTYQ01000001">
    <property type="protein sequence ID" value="MXP24442.1"/>
    <property type="molecule type" value="Genomic_DNA"/>
</dbReference>
<evidence type="ECO:0000259" key="2">
    <source>
        <dbReference type="PROSITE" id="PS50994"/>
    </source>
</evidence>
<dbReference type="OrthoDB" id="9803878at2"/>
<protein>
    <submittedName>
        <fullName evidence="3">IS3 family transposase</fullName>
    </submittedName>
</protein>
<dbReference type="InterPro" id="IPR036397">
    <property type="entry name" value="RNaseH_sf"/>
</dbReference>
<dbReference type="GO" id="GO:0015074">
    <property type="term" value="P:DNA integration"/>
    <property type="evidence" value="ECO:0007669"/>
    <property type="project" value="InterPro"/>
</dbReference>
<dbReference type="Gene3D" id="3.30.420.10">
    <property type="entry name" value="Ribonuclease H-like superfamily/Ribonuclease H"/>
    <property type="match status" value="1"/>
</dbReference>
<evidence type="ECO:0000313" key="3">
    <source>
        <dbReference type="EMBL" id="MXP24442.1"/>
    </source>
</evidence>
<dbReference type="InterPro" id="IPR001584">
    <property type="entry name" value="Integrase_cat-core"/>
</dbReference>
<dbReference type="SUPFAM" id="SSF48295">
    <property type="entry name" value="TrpR-like"/>
    <property type="match status" value="2"/>
</dbReference>
<dbReference type="InterPro" id="IPR010921">
    <property type="entry name" value="Trp_repressor/repl_initiator"/>
</dbReference>
<evidence type="ECO:0000256" key="1">
    <source>
        <dbReference type="SAM" id="Coils"/>
    </source>
</evidence>
<name>A0A845A2L5_9SPHN</name>
<organism evidence="3 4">
    <name type="scientific">Altericroceibacterium indicum</name>
    <dbReference type="NCBI Taxonomy" id="374177"/>
    <lineage>
        <taxon>Bacteria</taxon>
        <taxon>Pseudomonadati</taxon>
        <taxon>Pseudomonadota</taxon>
        <taxon>Alphaproteobacteria</taxon>
        <taxon>Sphingomonadales</taxon>
        <taxon>Erythrobacteraceae</taxon>
        <taxon>Altericroceibacterium</taxon>
    </lineage>
</organism>
<dbReference type="InterPro" id="IPR002514">
    <property type="entry name" value="Transposase_8"/>
</dbReference>
<dbReference type="InterPro" id="IPR050900">
    <property type="entry name" value="Transposase_IS3/IS150/IS904"/>
</dbReference>
<feature type="domain" description="Integrase catalytic" evidence="2">
    <location>
        <begin position="256"/>
        <end position="423"/>
    </location>
</feature>
<proteinExistence type="predicted"/>
<gene>
    <name evidence="3" type="ORF">GRI39_00050</name>
</gene>
<dbReference type="PROSITE" id="PS50994">
    <property type="entry name" value="INTEGRASE"/>
    <property type="match status" value="1"/>
</dbReference>
<dbReference type="PANTHER" id="PTHR46889:SF4">
    <property type="entry name" value="TRANSPOSASE INSO FOR INSERTION SEQUENCE ELEMENT IS911B-RELATED"/>
    <property type="match status" value="1"/>
</dbReference>
<feature type="coiled-coil region" evidence="1">
    <location>
        <begin position="81"/>
        <end position="108"/>
    </location>
</feature>
<comment type="caution">
    <text evidence="3">The sequence shown here is derived from an EMBL/GenBank/DDBJ whole genome shotgun (WGS) entry which is preliminary data.</text>
</comment>
<dbReference type="GO" id="GO:0004803">
    <property type="term" value="F:transposase activity"/>
    <property type="evidence" value="ECO:0007669"/>
    <property type="project" value="InterPro"/>
</dbReference>
<dbReference type="InterPro" id="IPR048020">
    <property type="entry name" value="Transpos_IS3"/>
</dbReference>
<dbReference type="AlphaFoldDB" id="A0A845A2L5"/>
<dbReference type="SUPFAM" id="SSF53098">
    <property type="entry name" value="Ribonuclease H-like"/>
    <property type="match status" value="1"/>
</dbReference>
<sequence length="450" mass="52396">MRQKSGLQKPTADKAIKDIRRATRKSYSAEEKIRIVLEGLRGEDSIAALCRREGIAESMYYTWSKEFLEAGKRRLAGDTARAATTDEVKALRRETRDLKEVVAEQTLELRLLKKKHDRGWGRRRMRYPASEKLEIIRLVEQSHLPVKKTLEQLAIPRQTFYRWYDRFQRFGVEGLEDRSSAPSRVWNRIPDDVKEELIELALEEPELSPRELAVTFTDTKSYFVSEASVYRLLKAHDLITSPAFIVVKADNAFKDKTVRPNEMWQTVFTYLKVIGWGWFYLSTILDDFSRYIVGWKLCTNMKVDDVTDTLNIALSASGCDSVKVEHKPRLLSDNGGCYIAEDLADWLKDRKMEQLHGAPGHPQTQGKIERWHQTLKNRILLENYFFPEDLEAQIGAFIDHYNNRRYHESLGNLTPADVYFGRGNEILKQRKRIKQQTIQHRRLQHHANAA</sequence>
<accession>A0A845A2L5</accession>
<dbReference type="Proteomes" id="UP000460561">
    <property type="component" value="Unassembled WGS sequence"/>
</dbReference>